<organism evidence="2">
    <name type="scientific">uncultured Nocardioides sp</name>
    <dbReference type="NCBI Taxonomy" id="198441"/>
    <lineage>
        <taxon>Bacteria</taxon>
        <taxon>Bacillati</taxon>
        <taxon>Actinomycetota</taxon>
        <taxon>Actinomycetes</taxon>
        <taxon>Propionibacteriales</taxon>
        <taxon>Nocardioidaceae</taxon>
        <taxon>Nocardioides</taxon>
        <taxon>environmental samples</taxon>
    </lineage>
</organism>
<gene>
    <name evidence="2" type="ORF">AVDCRST_MAG60-1267</name>
</gene>
<feature type="non-terminal residue" evidence="2">
    <location>
        <position position="171"/>
    </location>
</feature>
<sequence length="171" mass="17039">GPAARRGDPRGARAHAELSARGAVRGPAHPCPGQAVAGIPVRQAPPPAVALPRVGSPWTPRTAHCAPAGSAGTTSPGSPTTAHLPLVLGLPVRLLPPRPRPSGLAAGPRWTVARARPGRTGAALRAGRGRLIGSRGRPGAGTSPPGRRCPLRVARAGPSESSRGSHAGAPV</sequence>
<feature type="compositionally biased region" description="Low complexity" evidence="1">
    <location>
        <begin position="115"/>
        <end position="137"/>
    </location>
</feature>
<feature type="region of interest" description="Disordered" evidence="1">
    <location>
        <begin position="53"/>
        <end position="82"/>
    </location>
</feature>
<protein>
    <submittedName>
        <fullName evidence="2">Uncharacterized protein</fullName>
    </submittedName>
</protein>
<dbReference type="EMBL" id="CADCUN010000134">
    <property type="protein sequence ID" value="CAA9386517.1"/>
    <property type="molecule type" value="Genomic_DNA"/>
</dbReference>
<proteinExistence type="predicted"/>
<feature type="compositionally biased region" description="Basic and acidic residues" evidence="1">
    <location>
        <begin position="1"/>
        <end position="18"/>
    </location>
</feature>
<evidence type="ECO:0000256" key="1">
    <source>
        <dbReference type="SAM" id="MobiDB-lite"/>
    </source>
</evidence>
<feature type="non-terminal residue" evidence="2">
    <location>
        <position position="1"/>
    </location>
</feature>
<accession>A0A6J4NK53</accession>
<feature type="region of interest" description="Disordered" evidence="1">
    <location>
        <begin position="115"/>
        <end position="171"/>
    </location>
</feature>
<feature type="compositionally biased region" description="Low complexity" evidence="1">
    <location>
        <begin position="66"/>
        <end position="82"/>
    </location>
</feature>
<reference evidence="2" key="1">
    <citation type="submission" date="2020-02" db="EMBL/GenBank/DDBJ databases">
        <authorList>
            <person name="Meier V. D."/>
        </authorList>
    </citation>
    <scope>NUCLEOTIDE SEQUENCE</scope>
    <source>
        <strain evidence="2">AVDCRST_MAG60</strain>
    </source>
</reference>
<feature type="region of interest" description="Disordered" evidence="1">
    <location>
        <begin position="1"/>
        <end position="40"/>
    </location>
</feature>
<evidence type="ECO:0000313" key="2">
    <source>
        <dbReference type="EMBL" id="CAA9386517.1"/>
    </source>
</evidence>
<name>A0A6J4NK53_9ACTN</name>
<dbReference type="AlphaFoldDB" id="A0A6J4NK53"/>